<dbReference type="eggNOG" id="COG0299">
    <property type="taxonomic scope" value="Bacteria"/>
</dbReference>
<dbReference type="Pfam" id="PF00551">
    <property type="entry name" value="Formyl_trans_N"/>
    <property type="match status" value="1"/>
</dbReference>
<feature type="site" description="Raises pKa of active site His" evidence="4">
    <location>
        <position position="147"/>
    </location>
</feature>
<evidence type="ECO:0000313" key="7">
    <source>
        <dbReference type="Proteomes" id="UP000029264"/>
    </source>
</evidence>
<feature type="binding site" evidence="4">
    <location>
        <begin position="92"/>
        <end position="95"/>
    </location>
    <ligand>
        <name>(6R)-10-formyltetrahydrofolate</name>
        <dbReference type="ChEBI" id="CHEBI:195366"/>
    </ligand>
</feature>
<comment type="function">
    <text evidence="4">Catalyzes the transfer of a formyl group from 10-formyltetrahydrofolate to 5-phospho-ribosyl-glycinamide (GAR), producing 5-phospho-ribosyl-N-formylglycinamide (FGAR) and tetrahydrofolate.</text>
</comment>
<dbReference type="Proteomes" id="UP000029264">
    <property type="component" value="Unassembled WGS sequence"/>
</dbReference>
<evidence type="ECO:0000256" key="4">
    <source>
        <dbReference type="HAMAP-Rule" id="MF_01930"/>
    </source>
</evidence>
<organism evidence="6 7">
    <name type="scientific">Shewanella mangrovi</name>
    <dbReference type="NCBI Taxonomy" id="1515746"/>
    <lineage>
        <taxon>Bacteria</taxon>
        <taxon>Pseudomonadati</taxon>
        <taxon>Pseudomonadota</taxon>
        <taxon>Gammaproteobacteria</taxon>
        <taxon>Alteromonadales</taxon>
        <taxon>Shewanellaceae</taxon>
        <taxon>Shewanella</taxon>
    </lineage>
</organism>
<sequence length="214" mass="23180">MPHLCRVLVLISGNGSNLQAIIDHSHPKANYQVVGVISNKADAYGLSRAADAAIETSCISSVSGESREAYDERLMAAIDNYQPDLIVLAGFMRILSNALVEKYEGKMLNVHPSLLPRHTGLHTHQKAIDAGDDEHGASVHFVIPKLDAGPVVLQAKVPVFEDDSAELLAARVHEQEHAIYPLVVKWFAQGRLSMQKGQALLDGEILPESGYAAD</sequence>
<dbReference type="EMBL" id="JPEO01000002">
    <property type="protein sequence ID" value="KFZ38646.1"/>
    <property type="molecule type" value="Genomic_DNA"/>
</dbReference>
<keyword evidence="7" id="KW-1185">Reference proteome</keyword>
<proteinExistence type="inferred from homology"/>
<evidence type="ECO:0000259" key="5">
    <source>
        <dbReference type="Pfam" id="PF00551"/>
    </source>
</evidence>
<comment type="catalytic activity">
    <reaction evidence="4">
        <text>N(1)-(5-phospho-beta-D-ribosyl)glycinamide + (6R)-10-formyltetrahydrofolate = N(2)-formyl-N(1)-(5-phospho-beta-D-ribosyl)glycinamide + (6S)-5,6,7,8-tetrahydrofolate + H(+)</text>
        <dbReference type="Rhea" id="RHEA:15053"/>
        <dbReference type="ChEBI" id="CHEBI:15378"/>
        <dbReference type="ChEBI" id="CHEBI:57453"/>
        <dbReference type="ChEBI" id="CHEBI:143788"/>
        <dbReference type="ChEBI" id="CHEBI:147286"/>
        <dbReference type="ChEBI" id="CHEBI:195366"/>
        <dbReference type="EC" id="2.1.2.2"/>
    </reaction>
</comment>
<dbReference type="HAMAP" id="MF_01930">
    <property type="entry name" value="PurN"/>
    <property type="match status" value="1"/>
</dbReference>
<evidence type="ECO:0000256" key="1">
    <source>
        <dbReference type="ARBA" id="ARBA00005054"/>
    </source>
</evidence>
<feature type="domain" description="Formyl transferase N-terminal" evidence="5">
    <location>
        <begin position="6"/>
        <end position="184"/>
    </location>
</feature>
<dbReference type="InterPro" id="IPR002376">
    <property type="entry name" value="Formyl_transf_N"/>
</dbReference>
<dbReference type="OrthoDB" id="9806170at2"/>
<dbReference type="PANTHER" id="PTHR43369:SF2">
    <property type="entry name" value="PHOSPHORIBOSYLGLYCINAMIDE FORMYLTRANSFERASE"/>
    <property type="match status" value="1"/>
</dbReference>
<evidence type="ECO:0000313" key="6">
    <source>
        <dbReference type="EMBL" id="KFZ38646.1"/>
    </source>
</evidence>
<feature type="binding site" evidence="4">
    <location>
        <begin position="15"/>
        <end position="17"/>
    </location>
    <ligand>
        <name>N(1)-(5-phospho-beta-D-ribosyl)glycinamide</name>
        <dbReference type="ChEBI" id="CHEBI:143788"/>
    </ligand>
</feature>
<keyword evidence="2 4" id="KW-0808">Transferase</keyword>
<dbReference type="GO" id="GO:0004644">
    <property type="term" value="F:phosphoribosylglycinamide formyltransferase activity"/>
    <property type="evidence" value="ECO:0007669"/>
    <property type="project" value="UniProtKB-UniRule"/>
</dbReference>
<reference evidence="6 7" key="1">
    <citation type="submission" date="2014-06" db="EMBL/GenBank/DDBJ databases">
        <title>Shewanella sp. YQH10.</title>
        <authorList>
            <person name="Liu Y."/>
            <person name="Zeng R."/>
        </authorList>
    </citation>
    <scope>NUCLEOTIDE SEQUENCE [LARGE SCALE GENOMIC DNA]</scope>
    <source>
        <strain evidence="6 7">YQH10</strain>
    </source>
</reference>
<protein>
    <recommendedName>
        <fullName evidence="4">Phosphoribosylglycinamide formyltransferase</fullName>
        <ecNumber evidence="4">2.1.2.2</ecNumber>
    </recommendedName>
    <alternativeName>
        <fullName evidence="4">5'-phosphoribosylglycinamide transformylase</fullName>
    </alternativeName>
    <alternativeName>
        <fullName evidence="4">GAR transformylase</fullName>
        <shortName evidence="4">GART</shortName>
    </alternativeName>
</protein>
<dbReference type="PANTHER" id="PTHR43369">
    <property type="entry name" value="PHOSPHORIBOSYLGLYCINAMIDE FORMYLTRANSFERASE"/>
    <property type="match status" value="1"/>
</dbReference>
<feature type="binding site" evidence="4">
    <location>
        <position position="67"/>
    </location>
    <ligand>
        <name>(6R)-10-formyltetrahydrofolate</name>
        <dbReference type="ChEBI" id="CHEBI:195366"/>
    </ligand>
</feature>
<accession>A0A094K1U7</accession>
<dbReference type="InterPro" id="IPR036477">
    <property type="entry name" value="Formyl_transf_N_sf"/>
</dbReference>
<dbReference type="Gene3D" id="3.40.50.170">
    <property type="entry name" value="Formyl transferase, N-terminal domain"/>
    <property type="match status" value="1"/>
</dbReference>
<evidence type="ECO:0000256" key="2">
    <source>
        <dbReference type="ARBA" id="ARBA00022679"/>
    </source>
</evidence>
<gene>
    <name evidence="4 6" type="primary">purN</name>
    <name evidence="6" type="ORF">HR45_04270</name>
</gene>
<dbReference type="RefSeq" id="WP_037439987.1">
    <property type="nucleotide sequence ID" value="NZ_JPEO01000002.1"/>
</dbReference>
<dbReference type="CDD" id="cd08645">
    <property type="entry name" value="FMT_core_GART"/>
    <property type="match status" value="1"/>
</dbReference>
<dbReference type="NCBIfam" id="TIGR00639">
    <property type="entry name" value="PurN"/>
    <property type="match status" value="1"/>
</dbReference>
<comment type="caution">
    <text evidence="6">The sequence shown here is derived from an EMBL/GenBank/DDBJ whole genome shotgun (WGS) entry which is preliminary data.</text>
</comment>
<dbReference type="GO" id="GO:0005829">
    <property type="term" value="C:cytosol"/>
    <property type="evidence" value="ECO:0007669"/>
    <property type="project" value="TreeGrafter"/>
</dbReference>
<name>A0A094K1U7_9GAMM</name>
<dbReference type="UniPathway" id="UPA00074">
    <property type="reaction ID" value="UER00126"/>
</dbReference>
<dbReference type="InterPro" id="IPR004607">
    <property type="entry name" value="GART"/>
</dbReference>
<dbReference type="AlphaFoldDB" id="A0A094K1U7"/>
<evidence type="ECO:0000256" key="3">
    <source>
        <dbReference type="ARBA" id="ARBA00022755"/>
    </source>
</evidence>
<dbReference type="GO" id="GO:0006189">
    <property type="term" value="P:'de novo' IMP biosynthetic process"/>
    <property type="evidence" value="ECO:0007669"/>
    <property type="project" value="UniProtKB-UniRule"/>
</dbReference>
<dbReference type="EC" id="2.1.2.2" evidence="4"/>
<comment type="similarity">
    <text evidence="4">Belongs to the GART family.</text>
</comment>
<keyword evidence="3 4" id="KW-0658">Purine biosynthesis</keyword>
<dbReference type="STRING" id="1515746.HR45_04270"/>
<feature type="active site" description="Proton donor" evidence="4">
    <location>
        <position position="111"/>
    </location>
</feature>
<comment type="pathway">
    <text evidence="1 4">Purine metabolism; IMP biosynthesis via de novo pathway; N(2)-formyl-N(1)-(5-phospho-D-ribosyl)glycinamide from N(1)-(5-phospho-D-ribosyl)glycinamide (10-formyl THF route): step 1/1.</text>
</comment>
<dbReference type="SUPFAM" id="SSF53328">
    <property type="entry name" value="Formyltransferase"/>
    <property type="match status" value="1"/>
</dbReference>
<feature type="binding site" evidence="4">
    <location>
        <position position="109"/>
    </location>
    <ligand>
        <name>(6R)-10-formyltetrahydrofolate</name>
        <dbReference type="ChEBI" id="CHEBI:195366"/>
    </ligand>
</feature>